<dbReference type="Proteomes" id="UP001176517">
    <property type="component" value="Unassembled WGS sequence"/>
</dbReference>
<keyword evidence="1" id="KW-1133">Transmembrane helix</keyword>
<keyword evidence="2" id="KW-0732">Signal</keyword>
<keyword evidence="4" id="KW-1185">Reference proteome</keyword>
<protein>
    <submittedName>
        <fullName evidence="3">Uncharacterized protein</fullName>
    </submittedName>
</protein>
<dbReference type="AlphaFoldDB" id="A0AAN6JVG2"/>
<reference evidence="3" key="1">
    <citation type="journal article" date="2023" name="PhytoFront">
        <title>Draft Genome Resources of Seven Strains of Tilletia horrida, Causal Agent of Kernel Smut of Rice.</title>
        <authorList>
            <person name="Khanal S."/>
            <person name="Antony Babu S."/>
            <person name="Zhou X.G."/>
        </authorList>
    </citation>
    <scope>NUCLEOTIDE SEQUENCE</scope>
    <source>
        <strain evidence="3">TX6</strain>
    </source>
</reference>
<comment type="caution">
    <text evidence="3">The sequence shown here is derived from an EMBL/GenBank/DDBJ whole genome shotgun (WGS) entry which is preliminary data.</text>
</comment>
<sequence>MLKLPLIAALGALLASSVKAQDASTTSVPGSEVLLPILVFQGTGFATQTTASASSTSTQEASTASITGSILGVVNSTTTYAVACAQTTADPSCPIPSGAQFTLTAASSAVNQSYSNTQLELVQTQACSFSGSKSVPTATAVLNSTVPTAGACTIAMSGLPPSHSNQTFTVSIADAARYYQTVSVVNAADFATTPTTSTTIIPVVSTAPAVTSTSFYYLPPVPTTVVTATVPVTTSRPTGAGISQSSLLFSTSGVLTLMACLSATLVLGVVAL</sequence>
<organism evidence="3 4">
    <name type="scientific">Tilletia horrida</name>
    <dbReference type="NCBI Taxonomy" id="155126"/>
    <lineage>
        <taxon>Eukaryota</taxon>
        <taxon>Fungi</taxon>
        <taxon>Dikarya</taxon>
        <taxon>Basidiomycota</taxon>
        <taxon>Ustilaginomycotina</taxon>
        <taxon>Exobasidiomycetes</taxon>
        <taxon>Tilletiales</taxon>
        <taxon>Tilletiaceae</taxon>
        <taxon>Tilletia</taxon>
    </lineage>
</organism>
<accession>A0AAN6JVG2</accession>
<feature type="transmembrane region" description="Helical" evidence="1">
    <location>
        <begin position="247"/>
        <end position="271"/>
    </location>
</feature>
<gene>
    <name evidence="3" type="ORF">OC846_001942</name>
</gene>
<feature type="signal peptide" evidence="2">
    <location>
        <begin position="1"/>
        <end position="20"/>
    </location>
</feature>
<proteinExistence type="predicted"/>
<evidence type="ECO:0000313" key="4">
    <source>
        <dbReference type="Proteomes" id="UP001176517"/>
    </source>
</evidence>
<keyword evidence="1" id="KW-0812">Transmembrane</keyword>
<evidence type="ECO:0000313" key="3">
    <source>
        <dbReference type="EMBL" id="KAK0554839.1"/>
    </source>
</evidence>
<keyword evidence="1" id="KW-0472">Membrane</keyword>
<evidence type="ECO:0000256" key="1">
    <source>
        <dbReference type="SAM" id="Phobius"/>
    </source>
</evidence>
<dbReference type="EMBL" id="JAPDMZ010000033">
    <property type="protein sequence ID" value="KAK0554839.1"/>
    <property type="molecule type" value="Genomic_DNA"/>
</dbReference>
<evidence type="ECO:0000256" key="2">
    <source>
        <dbReference type="SAM" id="SignalP"/>
    </source>
</evidence>
<name>A0AAN6JVG2_9BASI</name>
<feature type="chain" id="PRO_5042895558" evidence="2">
    <location>
        <begin position="21"/>
        <end position="272"/>
    </location>
</feature>